<accession>A0A8S5QQ18</accession>
<dbReference type="EMBL" id="BK015702">
    <property type="protein sequence ID" value="DAE20853.1"/>
    <property type="molecule type" value="Genomic_DNA"/>
</dbReference>
<organism evidence="1">
    <name type="scientific">Siphoviridae sp. ctWhx86</name>
    <dbReference type="NCBI Taxonomy" id="2826362"/>
    <lineage>
        <taxon>Viruses</taxon>
        <taxon>Duplodnaviria</taxon>
        <taxon>Heunggongvirae</taxon>
        <taxon>Uroviricota</taxon>
        <taxon>Caudoviricetes</taxon>
    </lineage>
</organism>
<reference evidence="1" key="1">
    <citation type="journal article" date="2021" name="Proc. Natl. Acad. Sci. U.S.A.">
        <title>A Catalog of Tens of Thousands of Viruses from Human Metagenomes Reveals Hidden Associations with Chronic Diseases.</title>
        <authorList>
            <person name="Tisza M.J."/>
            <person name="Buck C.B."/>
        </authorList>
    </citation>
    <scope>NUCLEOTIDE SEQUENCE</scope>
    <source>
        <strain evidence="1">CtWhx86</strain>
    </source>
</reference>
<sequence>MELFLLCNRLFLLCSMKQDIICLLIIWQKN</sequence>
<name>A0A8S5QQ18_9CAUD</name>
<protein>
    <submittedName>
        <fullName evidence="1">Uncharacterized protein</fullName>
    </submittedName>
</protein>
<proteinExistence type="predicted"/>
<evidence type="ECO:0000313" key="1">
    <source>
        <dbReference type="EMBL" id="DAE20853.1"/>
    </source>
</evidence>